<accession>A0A7W3LIL8</accession>
<keyword evidence="5" id="KW-1185">Reference proteome</keyword>
<dbReference type="Pfam" id="PF01266">
    <property type="entry name" value="DAO"/>
    <property type="match status" value="1"/>
</dbReference>
<name>A0A7W3LIL8_ACTNM</name>
<comment type="similarity">
    <text evidence="2">Belongs to the flavin-dependent halogenase family. Bacterial tryptophan halogenase subfamily.</text>
</comment>
<dbReference type="InterPro" id="IPR050816">
    <property type="entry name" value="Flavin-dep_Halogenase_NPB"/>
</dbReference>
<dbReference type="SUPFAM" id="SSF51905">
    <property type="entry name" value="FAD/NAD(P)-binding domain"/>
    <property type="match status" value="1"/>
</dbReference>
<keyword evidence="1" id="KW-0560">Oxidoreductase</keyword>
<dbReference type="GO" id="GO:0016491">
    <property type="term" value="F:oxidoreductase activity"/>
    <property type="evidence" value="ECO:0007669"/>
    <property type="project" value="UniProtKB-KW"/>
</dbReference>
<dbReference type="InterPro" id="IPR036188">
    <property type="entry name" value="FAD/NAD-bd_sf"/>
</dbReference>
<dbReference type="AlphaFoldDB" id="A0A7W3LIL8"/>
<dbReference type="EMBL" id="JACJIA010000001">
    <property type="protein sequence ID" value="MBA8948858.1"/>
    <property type="molecule type" value="Genomic_DNA"/>
</dbReference>
<evidence type="ECO:0000256" key="1">
    <source>
        <dbReference type="ARBA" id="ARBA00023002"/>
    </source>
</evidence>
<feature type="domain" description="FAD dependent oxidoreductase" evidence="3">
    <location>
        <begin position="4"/>
        <end position="81"/>
    </location>
</feature>
<dbReference type="InterPro" id="IPR006076">
    <property type="entry name" value="FAD-dep_OxRdtase"/>
</dbReference>
<evidence type="ECO:0000259" key="3">
    <source>
        <dbReference type="Pfam" id="PF01266"/>
    </source>
</evidence>
<evidence type="ECO:0000256" key="2">
    <source>
        <dbReference type="ARBA" id="ARBA00038396"/>
    </source>
</evidence>
<proteinExistence type="inferred from homology"/>
<dbReference type="RefSeq" id="WP_182841422.1">
    <property type="nucleotide sequence ID" value="NZ_BAAALP010000006.1"/>
</dbReference>
<comment type="caution">
    <text evidence="4">The sequence shown here is derived from an EMBL/GenBank/DDBJ whole genome shotgun (WGS) entry which is preliminary data.</text>
</comment>
<protein>
    <submittedName>
        <fullName evidence="4">2-polyprenyl-6-methoxyphenol hydroxylase-like FAD-dependent oxidoreductase</fullName>
    </submittedName>
</protein>
<dbReference type="Gene3D" id="3.50.50.60">
    <property type="entry name" value="FAD/NAD(P)-binding domain"/>
    <property type="match status" value="2"/>
</dbReference>
<dbReference type="Proteomes" id="UP000572680">
    <property type="component" value="Unassembled WGS sequence"/>
</dbReference>
<evidence type="ECO:0000313" key="5">
    <source>
        <dbReference type="Proteomes" id="UP000572680"/>
    </source>
</evidence>
<organism evidence="4 5">
    <name type="scientific">Actinomadura namibiensis</name>
    <dbReference type="NCBI Taxonomy" id="182080"/>
    <lineage>
        <taxon>Bacteria</taxon>
        <taxon>Bacillati</taxon>
        <taxon>Actinomycetota</taxon>
        <taxon>Actinomycetes</taxon>
        <taxon>Streptosporangiales</taxon>
        <taxon>Thermomonosporaceae</taxon>
        <taxon>Actinomadura</taxon>
    </lineage>
</organism>
<reference evidence="4 5" key="1">
    <citation type="submission" date="2020-08" db="EMBL/GenBank/DDBJ databases">
        <title>Genomic Encyclopedia of Type Strains, Phase IV (KMG-IV): sequencing the most valuable type-strain genomes for metagenomic binning, comparative biology and taxonomic classification.</title>
        <authorList>
            <person name="Goeker M."/>
        </authorList>
    </citation>
    <scope>NUCLEOTIDE SEQUENCE [LARGE SCALE GENOMIC DNA]</scope>
    <source>
        <strain evidence="4 5">DSM 44197</strain>
    </source>
</reference>
<dbReference type="PANTHER" id="PTHR43747">
    <property type="entry name" value="FAD-BINDING PROTEIN"/>
    <property type="match status" value="1"/>
</dbReference>
<evidence type="ECO:0000313" key="4">
    <source>
        <dbReference type="EMBL" id="MBA8948858.1"/>
    </source>
</evidence>
<dbReference type="PRINTS" id="PR00420">
    <property type="entry name" value="RNGMNOXGNASE"/>
</dbReference>
<gene>
    <name evidence="4" type="ORF">HNR61_000456</name>
</gene>
<sequence length="478" mass="51123">MSSIVILGAGVTGLSAAMLLAGDGHRVTVLERDAASVPADGAAAWRDWVRPGVNQFRLPHLLLPRWRQEAQRELPGVVAELRALGAREVNLLGIGAWPGGVNAHRPGDERFLTLAARRPVIEAAVARVAARTAGVTVHHGVRVVGLTATGGDVPHVTGVRAADGRVFGADLVVDVSGRGSAVPAMLRDLGARPPAEEREEAGFVYYCRHFRTPDGRVPPFHGWLLDHYDGLSTIKLPGDAGTVSVTFVVSDGDRRLRALHDPAVWDRAVRLFPHLEPWTRGEPLGGVRAMASLQDRYRRFVVDGRPVATGLVAVGDAWACTNPALGQGVSMGLLHAMALRDVLRGAGEPEELVRRFDEVTETALTPVYRQVVDWDRNRLAEIRADIAGEPRPDGDENWLVTKAVDVAKLRDPDVLRAAADVGSMLTSAQEALAAPGLVEKIMGLAAGLPRYSEPGPTRAELLAAVGDTARPHLASVSR</sequence>
<dbReference type="PANTHER" id="PTHR43747:SF5">
    <property type="entry name" value="FAD-BINDING DOMAIN-CONTAINING PROTEIN"/>
    <property type="match status" value="1"/>
</dbReference>